<organism evidence="13 14">
    <name type="scientific">Halorhodospira halochloris</name>
    <name type="common">Ectothiorhodospira halochloris</name>
    <dbReference type="NCBI Taxonomy" id="1052"/>
    <lineage>
        <taxon>Bacteria</taxon>
        <taxon>Pseudomonadati</taxon>
        <taxon>Pseudomonadota</taxon>
        <taxon>Gammaproteobacteria</taxon>
        <taxon>Chromatiales</taxon>
        <taxon>Ectothiorhodospiraceae</taxon>
        <taxon>Halorhodospira</taxon>
    </lineage>
</organism>
<evidence type="ECO:0000256" key="4">
    <source>
        <dbReference type="ARBA" id="ARBA00022481"/>
    </source>
</evidence>
<dbReference type="Proteomes" id="UP000218890">
    <property type="component" value="Chromosome"/>
</dbReference>
<keyword evidence="5" id="KW-0997">Cell inner membrane</keyword>
<dbReference type="Gene3D" id="3.30.700.10">
    <property type="entry name" value="Glycoprotein, Type 4 Pilin"/>
    <property type="match status" value="1"/>
</dbReference>
<evidence type="ECO:0000256" key="3">
    <source>
        <dbReference type="ARBA" id="ARBA00022475"/>
    </source>
</evidence>
<evidence type="ECO:0000256" key="10">
    <source>
        <dbReference type="ARBA" id="ARBA00030775"/>
    </source>
</evidence>
<dbReference type="RefSeq" id="WP_096408950.1">
    <property type="nucleotide sequence ID" value="NZ_AP017372.2"/>
</dbReference>
<sequence length="180" mass="19155">MGLVDRGFTLPELMMVIAIIGLLIALAAPQWSATRSELSAWMWQRELSGGLERARAHSISYAAPVSLCGGTPTHGCSAEQWSSGWIAFEDPQAERSCSGVDSSGNCEGHGGKVLEIGRGVTDNLEVSGNHNVRHGVHYSPDNWGVAPGTFKVCRGEQHLGSIIISRSGRVRRAAGNDEGC</sequence>
<dbReference type="AlphaFoldDB" id="A0A110B5F2"/>
<keyword evidence="7 11" id="KW-1133">Transmembrane helix</keyword>
<dbReference type="GO" id="GO:0015628">
    <property type="term" value="P:protein secretion by the type II secretion system"/>
    <property type="evidence" value="ECO:0007669"/>
    <property type="project" value="InterPro"/>
</dbReference>
<dbReference type="InterPro" id="IPR022346">
    <property type="entry name" value="T2SS_GspH"/>
</dbReference>
<dbReference type="Pfam" id="PF12019">
    <property type="entry name" value="GspH"/>
    <property type="match status" value="1"/>
</dbReference>
<evidence type="ECO:0000313" key="14">
    <source>
        <dbReference type="Proteomes" id="UP000218890"/>
    </source>
</evidence>
<evidence type="ECO:0000256" key="9">
    <source>
        <dbReference type="ARBA" id="ARBA00025772"/>
    </source>
</evidence>
<accession>A0A110B5F2</accession>
<dbReference type="PROSITE" id="PS00409">
    <property type="entry name" value="PROKAR_NTER_METHYL"/>
    <property type="match status" value="1"/>
</dbReference>
<comment type="similarity">
    <text evidence="9">Belongs to the GSP H family.</text>
</comment>
<evidence type="ECO:0000256" key="6">
    <source>
        <dbReference type="ARBA" id="ARBA00022692"/>
    </source>
</evidence>
<proteinExistence type="inferred from homology"/>
<evidence type="ECO:0000313" key="13">
    <source>
        <dbReference type="EMBL" id="BAU57683.1"/>
    </source>
</evidence>
<gene>
    <name evidence="13" type="primary">fimT</name>
    <name evidence="13" type="ORF">HH1059_09890</name>
</gene>
<keyword evidence="3" id="KW-1003">Cell membrane</keyword>
<dbReference type="EMBL" id="AP017372">
    <property type="protein sequence ID" value="BAU57683.1"/>
    <property type="molecule type" value="Genomic_DNA"/>
</dbReference>
<evidence type="ECO:0000256" key="1">
    <source>
        <dbReference type="ARBA" id="ARBA00004377"/>
    </source>
</evidence>
<dbReference type="SUPFAM" id="SSF54523">
    <property type="entry name" value="Pili subunits"/>
    <property type="match status" value="1"/>
</dbReference>
<comment type="subcellular location">
    <subcellularLocation>
        <location evidence="1">Cell inner membrane</location>
        <topology evidence="1">Single-pass membrane protein</topology>
    </subcellularLocation>
</comment>
<dbReference type="Pfam" id="PF07963">
    <property type="entry name" value="N_methyl"/>
    <property type="match status" value="1"/>
</dbReference>
<feature type="domain" description="General secretion pathway GspH" evidence="12">
    <location>
        <begin position="45"/>
        <end position="168"/>
    </location>
</feature>
<keyword evidence="8 11" id="KW-0472">Membrane</keyword>
<evidence type="ECO:0000256" key="11">
    <source>
        <dbReference type="SAM" id="Phobius"/>
    </source>
</evidence>
<dbReference type="GO" id="GO:0015627">
    <property type="term" value="C:type II protein secretion system complex"/>
    <property type="evidence" value="ECO:0007669"/>
    <property type="project" value="InterPro"/>
</dbReference>
<evidence type="ECO:0000256" key="7">
    <source>
        <dbReference type="ARBA" id="ARBA00022989"/>
    </source>
</evidence>
<keyword evidence="14" id="KW-1185">Reference proteome</keyword>
<keyword evidence="4" id="KW-0488">Methylation</keyword>
<evidence type="ECO:0000256" key="8">
    <source>
        <dbReference type="ARBA" id="ARBA00023136"/>
    </source>
</evidence>
<feature type="transmembrane region" description="Helical" evidence="11">
    <location>
        <begin position="13"/>
        <end position="33"/>
    </location>
</feature>
<protein>
    <recommendedName>
        <fullName evidence="2">Type II secretion system protein H</fullName>
    </recommendedName>
    <alternativeName>
        <fullName evidence="10">General secretion pathway protein H</fullName>
    </alternativeName>
</protein>
<dbReference type="KEGG" id="hhk:HH1059_09890"/>
<dbReference type="Gene3D" id="3.55.40.10">
    <property type="entry name" value="minor pseudopilin epsh domain"/>
    <property type="match status" value="1"/>
</dbReference>
<evidence type="ECO:0000259" key="12">
    <source>
        <dbReference type="Pfam" id="PF12019"/>
    </source>
</evidence>
<keyword evidence="6 11" id="KW-0812">Transmembrane</keyword>
<evidence type="ECO:0000256" key="5">
    <source>
        <dbReference type="ARBA" id="ARBA00022519"/>
    </source>
</evidence>
<evidence type="ECO:0000256" key="2">
    <source>
        <dbReference type="ARBA" id="ARBA00021549"/>
    </source>
</evidence>
<dbReference type="InterPro" id="IPR045584">
    <property type="entry name" value="Pilin-like"/>
</dbReference>
<reference evidence="13" key="1">
    <citation type="submission" date="2016-02" db="EMBL/GenBank/DDBJ databases">
        <title>Halorhodospira halochloris DSM-1059 complete genome, version 2.</title>
        <authorList>
            <person name="Tsukatani Y."/>
        </authorList>
    </citation>
    <scope>NUCLEOTIDE SEQUENCE</scope>
    <source>
        <strain evidence="13">DSM 1059</strain>
    </source>
</reference>
<dbReference type="GO" id="GO:0005886">
    <property type="term" value="C:plasma membrane"/>
    <property type="evidence" value="ECO:0007669"/>
    <property type="project" value="UniProtKB-SubCell"/>
</dbReference>
<dbReference type="InterPro" id="IPR012902">
    <property type="entry name" value="N_methyl_site"/>
</dbReference>
<dbReference type="NCBIfam" id="TIGR02532">
    <property type="entry name" value="IV_pilin_GFxxxE"/>
    <property type="match status" value="1"/>
</dbReference>
<name>A0A110B5F2_HALHR</name>